<protein>
    <submittedName>
        <fullName evidence="7">Uncharacterized protein</fullName>
    </submittedName>
</protein>
<dbReference type="InterPro" id="IPR004151">
    <property type="entry name" value="7TM_GPCR_serpentine_rcpt_Sre"/>
</dbReference>
<dbReference type="InterPro" id="IPR052854">
    <property type="entry name" value="Serpentine_rcpt_epsilon"/>
</dbReference>
<sequence>MLGYFNRTHSLEDGTWSLFRMLLHFEVVLIIINIISIAFWFSVIMSAKNTHPNVRILNAFYYGQYMIQLSFWIVQPVLICSEQLNDADKFSNQLFTLCSYVRIIGMFYAFTALPALVIERSVATFLLENYEKNPNVCIGFLTVLIQMFTAAAVGSHFNRARSTVVHTVSAIIANSLAVCLNKINQKINEKYFYESDRVTYSLSERFQITENIKAAKMFDKIVWSIGFFNIIVNSCLILDNYDIPTTFKNLASVSCDFSILLYGLIVPVVYYNQTDSWKKRVAVMLKGCFKPRVSPLKSTFGQDMAPHGAKEETTKYFEMLTDQWK</sequence>
<feature type="transmembrane region" description="Helical" evidence="6">
    <location>
        <begin position="221"/>
        <end position="239"/>
    </location>
</feature>
<keyword evidence="4 6" id="KW-1133">Transmembrane helix</keyword>
<accession>A0AAE9A261</accession>
<dbReference type="GO" id="GO:0016020">
    <property type="term" value="C:membrane"/>
    <property type="evidence" value="ECO:0007669"/>
    <property type="project" value="UniProtKB-SubCell"/>
</dbReference>
<dbReference type="PANTHER" id="PTHR47518">
    <property type="entry name" value="SERPENTINE RECEPTOR CLASS EPSILON-13-RELATED"/>
    <property type="match status" value="1"/>
</dbReference>
<dbReference type="AlphaFoldDB" id="A0AAE9A261"/>
<evidence type="ECO:0000256" key="4">
    <source>
        <dbReference type="ARBA" id="ARBA00022989"/>
    </source>
</evidence>
<evidence type="ECO:0000256" key="5">
    <source>
        <dbReference type="ARBA" id="ARBA00023136"/>
    </source>
</evidence>
<evidence type="ECO:0000256" key="2">
    <source>
        <dbReference type="ARBA" id="ARBA00006803"/>
    </source>
</evidence>
<comment type="subcellular location">
    <subcellularLocation>
        <location evidence="1">Membrane</location>
        <topology evidence="1">Multi-pass membrane protein</topology>
    </subcellularLocation>
</comment>
<evidence type="ECO:0000256" key="3">
    <source>
        <dbReference type="ARBA" id="ARBA00022692"/>
    </source>
</evidence>
<dbReference type="GO" id="GO:0007606">
    <property type="term" value="P:sensory perception of chemical stimulus"/>
    <property type="evidence" value="ECO:0007669"/>
    <property type="project" value="InterPro"/>
</dbReference>
<dbReference type="EMBL" id="CP090895">
    <property type="protein sequence ID" value="ULT88034.1"/>
    <property type="molecule type" value="Genomic_DNA"/>
</dbReference>
<feature type="transmembrane region" description="Helical" evidence="6">
    <location>
        <begin position="163"/>
        <end position="180"/>
    </location>
</feature>
<evidence type="ECO:0000256" key="1">
    <source>
        <dbReference type="ARBA" id="ARBA00004141"/>
    </source>
</evidence>
<feature type="transmembrane region" description="Helical" evidence="6">
    <location>
        <begin position="138"/>
        <end position="157"/>
    </location>
</feature>
<evidence type="ECO:0000313" key="7">
    <source>
        <dbReference type="EMBL" id="ULT88034.1"/>
    </source>
</evidence>
<feature type="transmembrane region" description="Helical" evidence="6">
    <location>
        <begin position="27"/>
        <end position="47"/>
    </location>
</feature>
<feature type="transmembrane region" description="Helical" evidence="6">
    <location>
        <begin position="59"/>
        <end position="79"/>
    </location>
</feature>
<comment type="similarity">
    <text evidence="2">Belongs to the nematode receptor-like protein sre family.</text>
</comment>
<proteinExistence type="inferred from homology"/>
<keyword evidence="5 6" id="KW-0472">Membrane</keyword>
<name>A0AAE9A261_CAEBR</name>
<feature type="transmembrane region" description="Helical" evidence="6">
    <location>
        <begin position="251"/>
        <end position="271"/>
    </location>
</feature>
<dbReference type="Proteomes" id="UP000827892">
    <property type="component" value="Chromosome V"/>
</dbReference>
<dbReference type="Pfam" id="PF03125">
    <property type="entry name" value="Sre"/>
    <property type="match status" value="1"/>
</dbReference>
<keyword evidence="3 6" id="KW-0812">Transmembrane</keyword>
<organism evidence="7 8">
    <name type="scientific">Caenorhabditis briggsae</name>
    <dbReference type="NCBI Taxonomy" id="6238"/>
    <lineage>
        <taxon>Eukaryota</taxon>
        <taxon>Metazoa</taxon>
        <taxon>Ecdysozoa</taxon>
        <taxon>Nematoda</taxon>
        <taxon>Chromadorea</taxon>
        <taxon>Rhabditida</taxon>
        <taxon>Rhabditina</taxon>
        <taxon>Rhabditomorpha</taxon>
        <taxon>Rhabditoidea</taxon>
        <taxon>Rhabditidae</taxon>
        <taxon>Peloderinae</taxon>
        <taxon>Caenorhabditis</taxon>
    </lineage>
</organism>
<reference evidence="7 8" key="1">
    <citation type="submission" date="2022-02" db="EMBL/GenBank/DDBJ databases">
        <title>Chromosome-level reference genomes for two strains of Caenorhabditis briggsae: an improved platform for comparative genomics.</title>
        <authorList>
            <person name="Stevens L."/>
            <person name="Andersen E.C."/>
        </authorList>
    </citation>
    <scope>NUCLEOTIDE SEQUENCE [LARGE SCALE GENOMIC DNA]</scope>
    <source>
        <strain evidence="7">QX1410_ONT</strain>
        <tissue evidence="7">Whole-organism</tissue>
    </source>
</reference>
<evidence type="ECO:0000256" key="6">
    <source>
        <dbReference type="SAM" id="Phobius"/>
    </source>
</evidence>
<feature type="transmembrane region" description="Helical" evidence="6">
    <location>
        <begin position="99"/>
        <end position="118"/>
    </location>
</feature>
<evidence type="ECO:0000313" key="8">
    <source>
        <dbReference type="Proteomes" id="UP000827892"/>
    </source>
</evidence>
<dbReference type="PANTHER" id="PTHR47518:SF11">
    <property type="entry name" value="SERPENTINE RECEPTOR, CLASS E (EPSILON)-RELATED"/>
    <property type="match status" value="1"/>
</dbReference>
<gene>
    <name evidence="7" type="ORF">L3Y34_007308</name>
</gene>